<evidence type="ECO:0000259" key="2">
    <source>
        <dbReference type="Pfam" id="PF24494"/>
    </source>
</evidence>
<evidence type="ECO:0000256" key="1">
    <source>
        <dbReference type="SAM" id="MobiDB-lite"/>
    </source>
</evidence>
<gene>
    <name evidence="3" type="ORF">ASPWEDRAFT_110487</name>
</gene>
<dbReference type="AlphaFoldDB" id="A0A1L9RKZ5"/>
<dbReference type="Pfam" id="PF24494">
    <property type="entry name" value="DUF7587"/>
    <property type="match status" value="1"/>
</dbReference>
<dbReference type="VEuPathDB" id="FungiDB:ASPWEDRAFT_110487"/>
<feature type="compositionally biased region" description="Acidic residues" evidence="1">
    <location>
        <begin position="527"/>
        <end position="544"/>
    </location>
</feature>
<feature type="compositionally biased region" description="Polar residues" evidence="1">
    <location>
        <begin position="501"/>
        <end position="522"/>
    </location>
</feature>
<evidence type="ECO:0000313" key="4">
    <source>
        <dbReference type="Proteomes" id="UP000184383"/>
    </source>
</evidence>
<dbReference type="EMBL" id="KV878212">
    <property type="protein sequence ID" value="OJJ35591.1"/>
    <property type="molecule type" value="Genomic_DNA"/>
</dbReference>
<dbReference type="InterPro" id="IPR056009">
    <property type="entry name" value="DUF7587"/>
</dbReference>
<protein>
    <recommendedName>
        <fullName evidence="2">DUF7587 domain-containing protein</fullName>
    </recommendedName>
</protein>
<proteinExistence type="predicted"/>
<accession>A0A1L9RKZ5</accession>
<sequence length="573" mass="65485">MDYGEGLDYGKPDQRNRWDNEQRYVLCCLFRFFKRTRIGYRDVFNKIFENHLRGLNITNGLAATTIDTQWHDMRRHGDPIWSEVHVNTPFDKQGVWSYVIQRIRDTARAHGMELKEKEFDNINTSTFSLKTRRTLSSQGLRVPSICTGNGRVCFWCVCEGHPLVNSEVKAEPESEHRDRPKLLWRWSNVDSQGVNTPKVFLAGYFADTDMSYRTASDFSQTEIDYFIRNHVSIAQNASPLISTFKSPRAPIHRALRAQEGALISIIDPLLLGTELFSAKYQVKRLKIRIKGYDGRGEWLIWGKIPTPAVVCSFKLTRLMAIVNEDSEIRERLELEKMSTHQYLRGYLKEFYGKGHGKLDHQSGYAIGRLLGQLKVPQGYCEAVAESFARSFGFKVRNGSWDEYFRGTHGAYGMSAATSPALGANLPNTPTSLETIETDEPDDEWTIIETPCPPERRSVHTVAERNINRLIDSPVTSPVTSPAAPMPAIRFFRPMLQRWSTAPTQSSMGTPLTENNYRATDNDNVIVLDDEDDDDDDEDEDENDDDHQVLLSEITSPRENQGLHDVFAFNRDRI</sequence>
<organism evidence="3 4">
    <name type="scientific">Aspergillus wentii DTO 134E9</name>
    <dbReference type="NCBI Taxonomy" id="1073089"/>
    <lineage>
        <taxon>Eukaryota</taxon>
        <taxon>Fungi</taxon>
        <taxon>Dikarya</taxon>
        <taxon>Ascomycota</taxon>
        <taxon>Pezizomycotina</taxon>
        <taxon>Eurotiomycetes</taxon>
        <taxon>Eurotiomycetidae</taxon>
        <taxon>Eurotiales</taxon>
        <taxon>Aspergillaceae</taxon>
        <taxon>Aspergillus</taxon>
        <taxon>Aspergillus subgen. Cremei</taxon>
    </lineage>
</organism>
<evidence type="ECO:0000313" key="3">
    <source>
        <dbReference type="EMBL" id="OJJ35591.1"/>
    </source>
</evidence>
<reference evidence="4" key="1">
    <citation type="journal article" date="2017" name="Genome Biol.">
        <title>Comparative genomics reveals high biological diversity and specific adaptations in the industrially and medically important fungal genus Aspergillus.</title>
        <authorList>
            <person name="de Vries R.P."/>
            <person name="Riley R."/>
            <person name="Wiebenga A."/>
            <person name="Aguilar-Osorio G."/>
            <person name="Amillis S."/>
            <person name="Uchima C.A."/>
            <person name="Anderluh G."/>
            <person name="Asadollahi M."/>
            <person name="Askin M."/>
            <person name="Barry K."/>
            <person name="Battaglia E."/>
            <person name="Bayram O."/>
            <person name="Benocci T."/>
            <person name="Braus-Stromeyer S.A."/>
            <person name="Caldana C."/>
            <person name="Canovas D."/>
            <person name="Cerqueira G.C."/>
            <person name="Chen F."/>
            <person name="Chen W."/>
            <person name="Choi C."/>
            <person name="Clum A."/>
            <person name="Dos Santos R.A."/>
            <person name="Damasio A.R."/>
            <person name="Diallinas G."/>
            <person name="Emri T."/>
            <person name="Fekete E."/>
            <person name="Flipphi M."/>
            <person name="Freyberg S."/>
            <person name="Gallo A."/>
            <person name="Gournas C."/>
            <person name="Habgood R."/>
            <person name="Hainaut M."/>
            <person name="Harispe M.L."/>
            <person name="Henrissat B."/>
            <person name="Hilden K.S."/>
            <person name="Hope R."/>
            <person name="Hossain A."/>
            <person name="Karabika E."/>
            <person name="Karaffa L."/>
            <person name="Karanyi Z."/>
            <person name="Krasevec N."/>
            <person name="Kuo A."/>
            <person name="Kusch H."/>
            <person name="LaButti K."/>
            <person name="Lagendijk E.L."/>
            <person name="Lapidus A."/>
            <person name="Levasseur A."/>
            <person name="Lindquist E."/>
            <person name="Lipzen A."/>
            <person name="Logrieco A.F."/>
            <person name="MacCabe A."/>
            <person name="Maekelae M.R."/>
            <person name="Malavazi I."/>
            <person name="Melin P."/>
            <person name="Meyer V."/>
            <person name="Mielnichuk N."/>
            <person name="Miskei M."/>
            <person name="Molnar A.P."/>
            <person name="Mule G."/>
            <person name="Ngan C.Y."/>
            <person name="Orejas M."/>
            <person name="Orosz E."/>
            <person name="Ouedraogo J.P."/>
            <person name="Overkamp K.M."/>
            <person name="Park H.-S."/>
            <person name="Perrone G."/>
            <person name="Piumi F."/>
            <person name="Punt P.J."/>
            <person name="Ram A.F."/>
            <person name="Ramon A."/>
            <person name="Rauscher S."/>
            <person name="Record E."/>
            <person name="Riano-Pachon D.M."/>
            <person name="Robert V."/>
            <person name="Roehrig J."/>
            <person name="Ruller R."/>
            <person name="Salamov A."/>
            <person name="Salih N.S."/>
            <person name="Samson R.A."/>
            <person name="Sandor E."/>
            <person name="Sanguinetti M."/>
            <person name="Schuetze T."/>
            <person name="Sepcic K."/>
            <person name="Shelest E."/>
            <person name="Sherlock G."/>
            <person name="Sophianopoulou V."/>
            <person name="Squina F.M."/>
            <person name="Sun H."/>
            <person name="Susca A."/>
            <person name="Todd R.B."/>
            <person name="Tsang A."/>
            <person name="Unkles S.E."/>
            <person name="van de Wiele N."/>
            <person name="van Rossen-Uffink D."/>
            <person name="Oliveira J.V."/>
            <person name="Vesth T.C."/>
            <person name="Visser J."/>
            <person name="Yu J.-H."/>
            <person name="Zhou M."/>
            <person name="Andersen M.R."/>
            <person name="Archer D.B."/>
            <person name="Baker S.E."/>
            <person name="Benoit I."/>
            <person name="Brakhage A.A."/>
            <person name="Braus G.H."/>
            <person name="Fischer R."/>
            <person name="Frisvad J.C."/>
            <person name="Goldman G.H."/>
            <person name="Houbraken J."/>
            <person name="Oakley B."/>
            <person name="Pocsi I."/>
            <person name="Scazzocchio C."/>
            <person name="Seiboth B."/>
            <person name="vanKuyk P.A."/>
            <person name="Wortman J."/>
            <person name="Dyer P.S."/>
            <person name="Grigoriev I.V."/>
        </authorList>
    </citation>
    <scope>NUCLEOTIDE SEQUENCE [LARGE SCALE GENOMIC DNA]</scope>
    <source>
        <strain evidence="4">DTO 134E9</strain>
    </source>
</reference>
<name>A0A1L9RKZ5_ASPWE</name>
<dbReference type="GeneID" id="63744029"/>
<dbReference type="Proteomes" id="UP000184383">
    <property type="component" value="Unassembled WGS sequence"/>
</dbReference>
<feature type="domain" description="DUF7587" evidence="2">
    <location>
        <begin position="179"/>
        <end position="317"/>
    </location>
</feature>
<feature type="region of interest" description="Disordered" evidence="1">
    <location>
        <begin position="501"/>
        <end position="573"/>
    </location>
</feature>
<dbReference type="RefSeq" id="XP_040689267.1">
    <property type="nucleotide sequence ID" value="XM_040828181.1"/>
</dbReference>
<dbReference type="OrthoDB" id="5397734at2759"/>
<keyword evidence="4" id="KW-1185">Reference proteome</keyword>